<protein>
    <submittedName>
        <fullName evidence="1">Uncharacterized protein</fullName>
    </submittedName>
</protein>
<name>A0AAU9LD34_9STRA</name>
<dbReference type="AlphaFoldDB" id="A0AAU9LD34"/>
<organism evidence="1 2">
    <name type="scientific">Peronospora belbahrii</name>
    <dbReference type="NCBI Taxonomy" id="622444"/>
    <lineage>
        <taxon>Eukaryota</taxon>
        <taxon>Sar</taxon>
        <taxon>Stramenopiles</taxon>
        <taxon>Oomycota</taxon>
        <taxon>Peronosporomycetes</taxon>
        <taxon>Peronosporales</taxon>
        <taxon>Peronosporaceae</taxon>
        <taxon>Peronospora</taxon>
    </lineage>
</organism>
<proteinExistence type="predicted"/>
<reference evidence="1" key="1">
    <citation type="submission" date="2021-11" db="EMBL/GenBank/DDBJ databases">
        <authorList>
            <person name="Islam A."/>
            <person name="Islam S."/>
            <person name="Flora M.S."/>
            <person name="Rahman M."/>
            <person name="Ziaur R.M."/>
            <person name="Epstein J.H."/>
            <person name="Hassan M."/>
            <person name="Klassen M."/>
            <person name="Woodard K."/>
            <person name="Webb A."/>
            <person name="Webby R.J."/>
            <person name="El Zowalaty M.E."/>
        </authorList>
    </citation>
    <scope>NUCLEOTIDE SEQUENCE</scope>
    <source>
        <strain evidence="1">Pbs3</strain>
    </source>
</reference>
<evidence type="ECO:0000313" key="2">
    <source>
        <dbReference type="Proteomes" id="UP001160483"/>
    </source>
</evidence>
<accession>A0AAU9LD34</accession>
<gene>
    <name evidence="1" type="ORF">PBS003_LOCUS9137</name>
</gene>
<dbReference type="Proteomes" id="UP001160483">
    <property type="component" value="Unassembled WGS sequence"/>
</dbReference>
<sequence length="210" mass="23653">MKQNKTKTCRRIDRNWTNRNAYSLKTRPSASAIALTCKWKRNQQHKLMKKQFIENDGSDNTAGDMERDNLDMEEQLTAFVEYVLNAADMDSLDIISSQDFDGDEEQDLVTQGSQHMQSNNWQDVTDVNQFQDETSQKYGNVICAPRSVSISGSGTFLEEKQVVSRPFFLKKATSTEEREVHGPLSKDSEGSLSDGFATAINLVSAVMPQP</sequence>
<dbReference type="EMBL" id="CAKKTJ010000335">
    <property type="protein sequence ID" value="CAH0482549.1"/>
    <property type="molecule type" value="Genomic_DNA"/>
</dbReference>
<comment type="caution">
    <text evidence="1">The sequence shown here is derived from an EMBL/GenBank/DDBJ whole genome shotgun (WGS) entry which is preliminary data.</text>
</comment>
<evidence type="ECO:0000313" key="1">
    <source>
        <dbReference type="EMBL" id="CAH0482549.1"/>
    </source>
</evidence>